<evidence type="ECO:0000256" key="1">
    <source>
        <dbReference type="ARBA" id="ARBA00022490"/>
    </source>
</evidence>
<accession>A0A165HYF5</accession>
<evidence type="ECO:0000256" key="6">
    <source>
        <dbReference type="ARBA" id="ARBA00023242"/>
    </source>
</evidence>
<feature type="site" description="Important for catalytic activity" evidence="7">
    <location>
        <position position="248"/>
    </location>
</feature>
<dbReference type="PANTHER" id="PTHR43114:SF6">
    <property type="entry name" value="ADENINE DEAMINASE"/>
    <property type="match status" value="1"/>
</dbReference>
<dbReference type="EC" id="3.5.4.2" evidence="7"/>
<dbReference type="FunCoup" id="A0A165HYF5">
    <property type="interactions" value="588"/>
</dbReference>
<dbReference type="SUPFAM" id="SSF51556">
    <property type="entry name" value="Metallo-dependent hydrolases"/>
    <property type="match status" value="1"/>
</dbReference>
<dbReference type="STRING" id="1328760.A0A165HYF5"/>
<dbReference type="CDD" id="cd01320">
    <property type="entry name" value="ADA"/>
    <property type="match status" value="1"/>
</dbReference>
<evidence type="ECO:0000313" key="9">
    <source>
        <dbReference type="EMBL" id="KZF24100.1"/>
    </source>
</evidence>
<feature type="binding site" evidence="7">
    <location>
        <position position="306"/>
    </location>
    <ligand>
        <name>substrate</name>
    </ligand>
</feature>
<evidence type="ECO:0000313" key="10">
    <source>
        <dbReference type="Proteomes" id="UP000076632"/>
    </source>
</evidence>
<sequence length="393" mass="43598">MSHHTIQTFLRALPKCEHHLHIEGSLSPDLLFDLAARNKIQLPSANDDPAFASPETLLERYEHFSSLDDFLHYYYIGMSVLLHESDFHALAYAYLRRAHHDGVMHAEMFFDPQAHTERGIDLDTVVRGLRAGCAAAESEFGISTQLIMCFLRHLPATSAHETLKAARAAIEDDGSITGIGLDSSEKPFPPQLFESVYAEAQGLQAAATAGMASNGSGRLRLTAHAGEEADPSYIRQAVDLLGVERIDHGIRLAEDESLLKRIAETKTMLTVCPLSNVRLQCVKSVAELPLRKFLDAGVRFSLNSDDPAYFGGYILDNYYAVQDAFKLSVEEWERVATAGIEGSWCNQARKAEMLACLKEVIREYIAGEELKLPDQERVARLQKHVRAVSTLSS</sequence>
<comment type="catalytic activity">
    <reaction evidence="7">
        <text>adenine + H2O + H(+) = hypoxanthine + NH4(+)</text>
        <dbReference type="Rhea" id="RHEA:23688"/>
        <dbReference type="ChEBI" id="CHEBI:15377"/>
        <dbReference type="ChEBI" id="CHEBI:15378"/>
        <dbReference type="ChEBI" id="CHEBI:16708"/>
        <dbReference type="ChEBI" id="CHEBI:17368"/>
        <dbReference type="ChEBI" id="CHEBI:28938"/>
        <dbReference type="EC" id="3.5.4.2"/>
    </reaction>
</comment>
<feature type="binding site" evidence="7">
    <location>
        <position position="305"/>
    </location>
    <ligand>
        <name>Zn(2+)</name>
        <dbReference type="ChEBI" id="CHEBI:29105"/>
        <note>catalytic</note>
    </ligand>
</feature>
<dbReference type="InterPro" id="IPR001365">
    <property type="entry name" value="A_deaminase_dom"/>
</dbReference>
<dbReference type="GO" id="GO:0000034">
    <property type="term" value="F:adenine deaminase activity"/>
    <property type="evidence" value="ECO:0007669"/>
    <property type="project" value="UniProtKB-UniRule"/>
</dbReference>
<comment type="subcellular location">
    <subcellularLocation>
        <location evidence="7">Cytoplasm</location>
    </subcellularLocation>
    <subcellularLocation>
        <location evidence="7">Nucleus</location>
    </subcellularLocation>
</comment>
<dbReference type="InterPro" id="IPR006650">
    <property type="entry name" value="A/AMP_deam_AS"/>
</dbReference>
<feature type="domain" description="Adenosine deaminase" evidence="8">
    <location>
        <begin position="14"/>
        <end position="357"/>
    </location>
</feature>
<dbReference type="EMBL" id="KV407456">
    <property type="protein sequence ID" value="KZF24100.1"/>
    <property type="molecule type" value="Genomic_DNA"/>
</dbReference>
<feature type="binding site" evidence="7">
    <location>
        <position position="224"/>
    </location>
    <ligand>
        <name>Zn(2+)</name>
        <dbReference type="ChEBI" id="CHEBI:29105"/>
        <note>catalytic</note>
    </ligand>
</feature>
<name>A0A165HYF5_XYLHT</name>
<feature type="binding site" evidence="7">
    <location>
        <position position="21"/>
    </location>
    <ligand>
        <name>Zn(2+)</name>
        <dbReference type="ChEBI" id="CHEBI:29105"/>
        <note>catalytic</note>
    </ligand>
</feature>
<dbReference type="Proteomes" id="UP000076632">
    <property type="component" value="Unassembled WGS sequence"/>
</dbReference>
<dbReference type="GeneID" id="28897191"/>
<dbReference type="OrthoDB" id="272271at2759"/>
<keyword evidence="2 7" id="KW-0479">Metal-binding</keyword>
<dbReference type="InParanoid" id="A0A165HYF5"/>
<dbReference type="InterPro" id="IPR028892">
    <property type="entry name" value="ADE"/>
</dbReference>
<keyword evidence="6 7" id="KW-0539">Nucleus</keyword>
<dbReference type="AlphaFoldDB" id="A0A165HYF5"/>
<dbReference type="Pfam" id="PF00962">
    <property type="entry name" value="A_deaminase"/>
    <property type="match status" value="1"/>
</dbReference>
<keyword evidence="10" id="KW-1185">Reference proteome</keyword>
<feature type="active site" description="Proton donor" evidence="7">
    <location>
        <position position="227"/>
    </location>
</feature>
<comment type="similarity">
    <text evidence="7">Belongs to the metallo-dependent hydrolases superfamily. Adenosine and AMP deaminases family. Adenine deaminase type 2 subfamily.</text>
</comment>
<protein>
    <recommendedName>
        <fullName evidence="7">Adenine deaminase</fullName>
        <shortName evidence="7">ADE</shortName>
        <ecNumber evidence="7">3.5.4.2</ecNumber>
    </recommendedName>
    <alternativeName>
        <fullName evidence="7">Adenine aminohydrolase</fullName>
        <shortName evidence="7">AAH</shortName>
    </alternativeName>
</protein>
<dbReference type="RefSeq" id="XP_018189655.1">
    <property type="nucleotide sequence ID" value="XM_018332054.1"/>
</dbReference>
<dbReference type="HAMAP" id="MF_01962">
    <property type="entry name" value="Adenine_deaminase"/>
    <property type="match status" value="1"/>
</dbReference>
<dbReference type="InterPro" id="IPR006330">
    <property type="entry name" value="Ado/ade_deaminase"/>
</dbReference>
<evidence type="ECO:0000259" key="8">
    <source>
        <dbReference type="Pfam" id="PF00962"/>
    </source>
</evidence>
<dbReference type="PROSITE" id="PS00485">
    <property type="entry name" value="A_DEAMINASE"/>
    <property type="match status" value="1"/>
</dbReference>
<comment type="cofactor">
    <cofactor evidence="7">
        <name>Zn(2+)</name>
        <dbReference type="ChEBI" id="CHEBI:29105"/>
    </cofactor>
    <text evidence="7">Binds 1 zinc ion per subunit.</text>
</comment>
<evidence type="ECO:0000256" key="5">
    <source>
        <dbReference type="ARBA" id="ARBA00023080"/>
    </source>
</evidence>
<dbReference type="OMA" id="NHFTIHA"/>
<evidence type="ECO:0000256" key="2">
    <source>
        <dbReference type="ARBA" id="ARBA00022723"/>
    </source>
</evidence>
<proteinExistence type="inferred from homology"/>
<dbReference type="FunFam" id="3.20.20.140:FF:000039">
    <property type="entry name" value="Adenine deaminase"/>
    <property type="match status" value="1"/>
</dbReference>
<evidence type="ECO:0000256" key="7">
    <source>
        <dbReference type="HAMAP-Rule" id="MF_03145"/>
    </source>
</evidence>
<feature type="binding site" evidence="7">
    <location>
        <position position="19"/>
    </location>
    <ligand>
        <name>Zn(2+)</name>
        <dbReference type="ChEBI" id="CHEBI:29105"/>
        <note>catalytic</note>
    </ligand>
</feature>
<dbReference type="GO" id="GO:0043103">
    <property type="term" value="P:hypoxanthine salvage"/>
    <property type="evidence" value="ECO:0007669"/>
    <property type="project" value="UniProtKB-UniRule"/>
</dbReference>
<dbReference type="GO" id="GO:0005634">
    <property type="term" value="C:nucleus"/>
    <property type="evidence" value="ECO:0007669"/>
    <property type="project" value="UniProtKB-SubCell"/>
</dbReference>
<dbReference type="GO" id="GO:0009168">
    <property type="term" value="P:purine ribonucleoside monophosphate biosynthetic process"/>
    <property type="evidence" value="ECO:0007669"/>
    <property type="project" value="InterPro"/>
</dbReference>
<comment type="function">
    <text evidence="7">Catalyzes the hydrolytic deamination of adenine to hypoxanthine. Plays an important role in the purine salvage pathway and in nitrogen catabolism.</text>
</comment>
<keyword evidence="5 7" id="KW-0546">Nucleotide metabolism</keyword>
<keyword evidence="1 7" id="KW-0963">Cytoplasm</keyword>
<dbReference type="GO" id="GO:0008270">
    <property type="term" value="F:zinc ion binding"/>
    <property type="evidence" value="ECO:0007669"/>
    <property type="project" value="UniProtKB-UniRule"/>
</dbReference>
<dbReference type="InterPro" id="IPR032466">
    <property type="entry name" value="Metal_Hydrolase"/>
</dbReference>
<dbReference type="PANTHER" id="PTHR43114">
    <property type="entry name" value="ADENINE DEAMINASE"/>
    <property type="match status" value="1"/>
</dbReference>
<organism evidence="9 10">
    <name type="scientific">Xylona heveae (strain CBS 132557 / TC161)</name>
    <dbReference type="NCBI Taxonomy" id="1328760"/>
    <lineage>
        <taxon>Eukaryota</taxon>
        <taxon>Fungi</taxon>
        <taxon>Dikarya</taxon>
        <taxon>Ascomycota</taxon>
        <taxon>Pezizomycotina</taxon>
        <taxon>Xylonomycetes</taxon>
        <taxon>Xylonales</taxon>
        <taxon>Xylonaceae</taxon>
        <taxon>Xylona</taxon>
    </lineage>
</organism>
<dbReference type="GO" id="GO:0009117">
    <property type="term" value="P:nucleotide metabolic process"/>
    <property type="evidence" value="ECO:0007669"/>
    <property type="project" value="UniProtKB-KW"/>
</dbReference>
<dbReference type="GO" id="GO:0005829">
    <property type="term" value="C:cytosol"/>
    <property type="evidence" value="ECO:0007669"/>
    <property type="project" value="TreeGrafter"/>
</dbReference>
<gene>
    <name evidence="7" type="primary">AAH1</name>
    <name evidence="9" type="ORF">L228DRAFT_244977</name>
</gene>
<dbReference type="NCBIfam" id="TIGR01430">
    <property type="entry name" value="aden_deam"/>
    <property type="match status" value="1"/>
</dbReference>
<evidence type="ECO:0000256" key="3">
    <source>
        <dbReference type="ARBA" id="ARBA00022801"/>
    </source>
</evidence>
<keyword evidence="4 7" id="KW-0862">Zinc</keyword>
<evidence type="ECO:0000256" key="4">
    <source>
        <dbReference type="ARBA" id="ARBA00022833"/>
    </source>
</evidence>
<dbReference type="Gene3D" id="3.20.20.140">
    <property type="entry name" value="Metal-dependent hydrolases"/>
    <property type="match status" value="1"/>
</dbReference>
<dbReference type="GO" id="GO:0006146">
    <property type="term" value="P:adenine catabolic process"/>
    <property type="evidence" value="ECO:0007669"/>
    <property type="project" value="UniProtKB-UniRule"/>
</dbReference>
<keyword evidence="3 7" id="KW-0378">Hydrolase</keyword>
<reference evidence="9 10" key="1">
    <citation type="journal article" date="2016" name="Fungal Biol.">
        <title>The genome of Xylona heveae provides a window into fungal endophytism.</title>
        <authorList>
            <person name="Gazis R."/>
            <person name="Kuo A."/>
            <person name="Riley R."/>
            <person name="LaButti K."/>
            <person name="Lipzen A."/>
            <person name="Lin J."/>
            <person name="Amirebrahimi M."/>
            <person name="Hesse C.N."/>
            <person name="Spatafora J.W."/>
            <person name="Henrissat B."/>
            <person name="Hainaut M."/>
            <person name="Grigoriev I.V."/>
            <person name="Hibbett D.S."/>
        </authorList>
    </citation>
    <scope>NUCLEOTIDE SEQUENCE [LARGE SCALE GENOMIC DNA]</scope>
    <source>
        <strain evidence="9 10">TC161</strain>
    </source>
</reference>